<keyword evidence="1" id="KW-1133">Transmembrane helix</keyword>
<accession>A0A8D0U9N9</accession>
<feature type="transmembrane region" description="Helical" evidence="1">
    <location>
        <begin position="100"/>
        <end position="119"/>
    </location>
</feature>
<sequence>MSTSGIAGSCGSSVFSFLRTLHTVFHSGCTGVLSHQQCKRDPFSPHPLQHLLFVNYFIMAILAGVRRSLIVLLICISLIISDVEQLFMCFWPSVCLWRNICLDLLPIFLFGLFVFLILSCRRCLCTLEIKPFQLLDLQIFSPILWVVFLFCLWPPLLCKTFKFNYVPFFYFCFYCHYSRRWI</sequence>
<feature type="transmembrane region" description="Helical" evidence="1">
    <location>
        <begin position="53"/>
        <end position="80"/>
    </location>
</feature>
<organism evidence="2 3">
    <name type="scientific">Sus scrofa</name>
    <name type="common">Pig</name>
    <dbReference type="NCBI Taxonomy" id="9823"/>
    <lineage>
        <taxon>Eukaryota</taxon>
        <taxon>Metazoa</taxon>
        <taxon>Chordata</taxon>
        <taxon>Craniata</taxon>
        <taxon>Vertebrata</taxon>
        <taxon>Euteleostomi</taxon>
        <taxon>Mammalia</taxon>
        <taxon>Eutheria</taxon>
        <taxon>Laurasiatheria</taxon>
        <taxon>Artiodactyla</taxon>
        <taxon>Suina</taxon>
        <taxon>Suidae</taxon>
        <taxon>Sus</taxon>
    </lineage>
</organism>
<dbReference type="AlphaFoldDB" id="A0A8D0U9N9"/>
<evidence type="ECO:0000256" key="1">
    <source>
        <dbReference type="SAM" id="Phobius"/>
    </source>
</evidence>
<dbReference type="Ensembl" id="ENSSSCT00015086114.1">
    <property type="protein sequence ID" value="ENSSSCP00015035012.1"/>
    <property type="gene ID" value="ENSSSCG00015064382.1"/>
</dbReference>
<proteinExistence type="predicted"/>
<feature type="transmembrane region" description="Helical" evidence="1">
    <location>
        <begin position="139"/>
        <end position="158"/>
    </location>
</feature>
<keyword evidence="1" id="KW-0812">Transmembrane</keyword>
<reference evidence="2" key="1">
    <citation type="submission" date="2025-08" db="UniProtKB">
        <authorList>
            <consortium name="Ensembl"/>
        </authorList>
    </citation>
    <scope>IDENTIFICATION</scope>
</reference>
<keyword evidence="1" id="KW-0472">Membrane</keyword>
<evidence type="ECO:0000313" key="2">
    <source>
        <dbReference type="Ensembl" id="ENSSSCP00015035012.1"/>
    </source>
</evidence>
<protein>
    <submittedName>
        <fullName evidence="2">Uncharacterized protein</fullName>
    </submittedName>
</protein>
<evidence type="ECO:0000313" key="3">
    <source>
        <dbReference type="Proteomes" id="UP000694726"/>
    </source>
</evidence>
<dbReference type="Proteomes" id="UP000694726">
    <property type="component" value="Unplaced"/>
</dbReference>
<name>A0A8D0U9N9_PIG</name>